<dbReference type="GO" id="GO:0005829">
    <property type="term" value="C:cytosol"/>
    <property type="evidence" value="ECO:0007669"/>
    <property type="project" value="TreeGrafter"/>
</dbReference>
<dbReference type="GO" id="GO:0019878">
    <property type="term" value="P:lysine biosynthetic process via aminoadipic acid"/>
    <property type="evidence" value="ECO:0007669"/>
    <property type="project" value="TreeGrafter"/>
</dbReference>
<keyword evidence="5" id="KW-1185">Reference proteome</keyword>
<evidence type="ECO:0000313" key="4">
    <source>
        <dbReference type="EMBL" id="QEX16485.1"/>
    </source>
</evidence>
<organism evidence="4 5">
    <name type="scientific">Hypericibacter terrae</name>
    <dbReference type="NCBI Taxonomy" id="2602015"/>
    <lineage>
        <taxon>Bacteria</taxon>
        <taxon>Pseudomonadati</taxon>
        <taxon>Pseudomonadota</taxon>
        <taxon>Alphaproteobacteria</taxon>
        <taxon>Rhodospirillales</taxon>
        <taxon>Dongiaceae</taxon>
        <taxon>Hypericibacter</taxon>
    </lineage>
</organism>
<evidence type="ECO:0000256" key="1">
    <source>
        <dbReference type="ARBA" id="ARBA00010990"/>
    </source>
</evidence>
<dbReference type="InterPro" id="IPR050559">
    <property type="entry name" value="P-Pant_transferase_sf"/>
</dbReference>
<dbReference type="EMBL" id="CP042906">
    <property type="protein sequence ID" value="QEX16485.1"/>
    <property type="molecule type" value="Genomic_DNA"/>
</dbReference>
<evidence type="ECO:0000256" key="2">
    <source>
        <dbReference type="ARBA" id="ARBA00022679"/>
    </source>
</evidence>
<dbReference type="InterPro" id="IPR008278">
    <property type="entry name" value="4-PPantetheinyl_Trfase_dom"/>
</dbReference>
<name>A0A5J6MJ12_9PROT</name>
<dbReference type="SUPFAM" id="SSF56214">
    <property type="entry name" value="4'-phosphopantetheinyl transferase"/>
    <property type="match status" value="2"/>
</dbReference>
<dbReference type="Proteomes" id="UP000326202">
    <property type="component" value="Chromosome"/>
</dbReference>
<accession>A0A5J6MJ12</accession>
<comment type="similarity">
    <text evidence="1">Belongs to the P-Pant transferase superfamily. Gsp/Sfp/HetI/AcpT family.</text>
</comment>
<dbReference type="KEGG" id="htq:FRZ44_17790"/>
<dbReference type="PANTHER" id="PTHR12215:SF10">
    <property type="entry name" value="L-AMINOADIPATE-SEMIALDEHYDE DEHYDROGENASE-PHOSPHOPANTETHEINYL TRANSFERASE"/>
    <property type="match status" value="1"/>
</dbReference>
<dbReference type="AlphaFoldDB" id="A0A5J6MJ12"/>
<dbReference type="InterPro" id="IPR037143">
    <property type="entry name" value="4-PPantetheinyl_Trfase_dom_sf"/>
</dbReference>
<dbReference type="Pfam" id="PF01648">
    <property type="entry name" value="ACPS"/>
    <property type="match status" value="1"/>
</dbReference>
<reference evidence="4 5" key="1">
    <citation type="submission" date="2019-08" db="EMBL/GenBank/DDBJ databases">
        <title>Hyperibacter terrae gen. nov., sp. nov. and Hyperibacter viscosus sp. nov., two new members in the family Rhodospirillaceae isolated from the rhizosphere of Hypericum perforatum.</title>
        <authorList>
            <person name="Noviana Z."/>
        </authorList>
    </citation>
    <scope>NUCLEOTIDE SEQUENCE [LARGE SCALE GENOMIC DNA]</scope>
    <source>
        <strain evidence="4 5">R5913</strain>
    </source>
</reference>
<gene>
    <name evidence="4" type="ORF">FRZ44_17790</name>
</gene>
<protein>
    <submittedName>
        <fullName evidence="4">4'-phosphopantetheinyl transferase</fullName>
    </submittedName>
</protein>
<proteinExistence type="inferred from homology"/>
<dbReference type="GO" id="GO:0008897">
    <property type="term" value="F:holo-[acyl-carrier-protein] synthase activity"/>
    <property type="evidence" value="ECO:0007669"/>
    <property type="project" value="InterPro"/>
</dbReference>
<dbReference type="Gene3D" id="3.90.470.20">
    <property type="entry name" value="4'-phosphopantetheinyl transferase domain"/>
    <property type="match status" value="2"/>
</dbReference>
<evidence type="ECO:0000259" key="3">
    <source>
        <dbReference type="Pfam" id="PF01648"/>
    </source>
</evidence>
<feature type="domain" description="4'-phosphopantetheinyl transferase" evidence="3">
    <location>
        <begin position="106"/>
        <end position="171"/>
    </location>
</feature>
<sequence>MAGTSVALTVINLGSVYADELMARWITQEDRAEFAKYRRPDARSASLLARAALRALLAHQTRQKSWVFTHDSTGKLRMTCPDLGSVEGSISHSRGRIACAVSHAGPIGVDIEAHRFRAYDAIARYGFGAGEQGQVARLGARAFYRIWTLREAMAKATGEGLALVADGVDRIDPSPEEGCWTSQPAQGPAWRLAHEFLEPGYSLALALPGQATDWRPDAIIRVDLSTATDTPASRSSTGG</sequence>
<dbReference type="GO" id="GO:0000287">
    <property type="term" value="F:magnesium ion binding"/>
    <property type="evidence" value="ECO:0007669"/>
    <property type="project" value="InterPro"/>
</dbReference>
<dbReference type="PANTHER" id="PTHR12215">
    <property type="entry name" value="PHOSPHOPANTETHEINE TRANSFERASE"/>
    <property type="match status" value="1"/>
</dbReference>
<evidence type="ECO:0000313" key="5">
    <source>
        <dbReference type="Proteomes" id="UP000326202"/>
    </source>
</evidence>
<keyword evidence="2 4" id="KW-0808">Transferase</keyword>
<dbReference type="RefSeq" id="WP_191908494.1">
    <property type="nucleotide sequence ID" value="NZ_CP042906.1"/>
</dbReference>